<dbReference type="Proteomes" id="UP000036403">
    <property type="component" value="Unassembled WGS sequence"/>
</dbReference>
<dbReference type="AlphaFoldDB" id="A0A0J7MMC8"/>
<comment type="caution">
    <text evidence="1">The sequence shown here is derived from an EMBL/GenBank/DDBJ whole genome shotgun (WGS) entry which is preliminary data.</text>
</comment>
<dbReference type="PaxDb" id="67767-A0A0J7MMC8"/>
<protein>
    <submittedName>
        <fullName evidence="1">Uncharacterized protein</fullName>
    </submittedName>
</protein>
<evidence type="ECO:0000313" key="2">
    <source>
        <dbReference type="Proteomes" id="UP000036403"/>
    </source>
</evidence>
<dbReference type="EMBL" id="LBMM01032167">
    <property type="protein sequence ID" value="KMQ81745.1"/>
    <property type="molecule type" value="Genomic_DNA"/>
</dbReference>
<feature type="non-terminal residue" evidence="1">
    <location>
        <position position="32"/>
    </location>
</feature>
<proteinExistence type="predicted"/>
<sequence length="32" mass="3603">MFCIHLKSEKKILEKGGNPPIGGTLSCLFRER</sequence>
<accession>A0A0J7MMC8</accession>
<dbReference type="PROSITE" id="PS51257">
    <property type="entry name" value="PROKAR_LIPOPROTEIN"/>
    <property type="match status" value="1"/>
</dbReference>
<organism evidence="1 2">
    <name type="scientific">Lasius niger</name>
    <name type="common">Black garden ant</name>
    <dbReference type="NCBI Taxonomy" id="67767"/>
    <lineage>
        <taxon>Eukaryota</taxon>
        <taxon>Metazoa</taxon>
        <taxon>Ecdysozoa</taxon>
        <taxon>Arthropoda</taxon>
        <taxon>Hexapoda</taxon>
        <taxon>Insecta</taxon>
        <taxon>Pterygota</taxon>
        <taxon>Neoptera</taxon>
        <taxon>Endopterygota</taxon>
        <taxon>Hymenoptera</taxon>
        <taxon>Apocrita</taxon>
        <taxon>Aculeata</taxon>
        <taxon>Formicoidea</taxon>
        <taxon>Formicidae</taxon>
        <taxon>Formicinae</taxon>
        <taxon>Lasius</taxon>
        <taxon>Lasius</taxon>
    </lineage>
</organism>
<reference evidence="1 2" key="1">
    <citation type="submission" date="2015-04" db="EMBL/GenBank/DDBJ databases">
        <title>Lasius niger genome sequencing.</title>
        <authorList>
            <person name="Konorov E.A."/>
            <person name="Nikitin M.A."/>
            <person name="Kirill M.V."/>
            <person name="Chang P."/>
        </authorList>
    </citation>
    <scope>NUCLEOTIDE SEQUENCE [LARGE SCALE GENOMIC DNA]</scope>
    <source>
        <tissue evidence="1">Whole</tissue>
    </source>
</reference>
<keyword evidence="2" id="KW-1185">Reference proteome</keyword>
<gene>
    <name evidence="1" type="ORF">RF55_25356</name>
</gene>
<evidence type="ECO:0000313" key="1">
    <source>
        <dbReference type="EMBL" id="KMQ81745.1"/>
    </source>
</evidence>
<name>A0A0J7MMC8_LASNI</name>